<keyword evidence="5" id="KW-0646">Protease inhibitor</keyword>
<protein>
    <submittedName>
        <fullName evidence="5">LOW QUALITY PROTEIN: serine protease inhibitor A3N-like</fullName>
    </submittedName>
</protein>
<organism evidence="4 5">
    <name type="scientific">Mesocricetus auratus</name>
    <name type="common">Golden hamster</name>
    <dbReference type="NCBI Taxonomy" id="10036"/>
    <lineage>
        <taxon>Eukaryota</taxon>
        <taxon>Metazoa</taxon>
        <taxon>Chordata</taxon>
        <taxon>Craniata</taxon>
        <taxon>Vertebrata</taxon>
        <taxon>Euteleostomi</taxon>
        <taxon>Mammalia</taxon>
        <taxon>Eutheria</taxon>
        <taxon>Euarchontoglires</taxon>
        <taxon>Glires</taxon>
        <taxon>Rodentia</taxon>
        <taxon>Myomorpha</taxon>
        <taxon>Muroidea</taxon>
        <taxon>Cricetidae</taxon>
        <taxon>Cricetinae</taxon>
        <taxon>Mesocricetus</taxon>
    </lineage>
</organism>
<evidence type="ECO:0000259" key="3">
    <source>
        <dbReference type="SMART" id="SM00093"/>
    </source>
</evidence>
<dbReference type="Gene3D" id="3.30.497.10">
    <property type="entry name" value="Antithrombin, subunit I, domain 2"/>
    <property type="match status" value="2"/>
</dbReference>
<dbReference type="SMART" id="SM00093">
    <property type="entry name" value="SERPIN"/>
    <property type="match status" value="1"/>
</dbReference>
<feature type="domain" description="Serpin" evidence="3">
    <location>
        <begin position="46"/>
        <end position="343"/>
    </location>
</feature>
<dbReference type="GeneID" id="121139544"/>
<dbReference type="InterPro" id="IPR023796">
    <property type="entry name" value="Serpin_dom"/>
</dbReference>
<reference evidence="5" key="1">
    <citation type="submission" date="2025-08" db="UniProtKB">
        <authorList>
            <consortium name="RefSeq"/>
        </authorList>
    </citation>
    <scope>IDENTIFICATION</scope>
    <source>
        <tissue evidence="5">Liver</tissue>
    </source>
</reference>
<comment type="similarity">
    <text evidence="1 2">Belongs to the serpin family.</text>
</comment>
<keyword evidence="5" id="KW-0722">Serine protease inhibitor</keyword>
<dbReference type="Proteomes" id="UP000886700">
    <property type="component" value="Unplaced"/>
</dbReference>
<gene>
    <name evidence="5" type="primary">LOC121139544</name>
</gene>
<sequence>MAGVSPAVLCQPDGTLGRNTAVHEDQNNGTQVDSLSLASINNNLAFSLYKQLVLKNPDKNIVFSPFSISTALTILSLGASRNTLKEILEGLKFNLTETAEGNIHRGFGHLLHMLSQPGDQVQVSTGNAMFVKKRLQILVEFKEKARALYQAEASSTDFQQPHGAKKLINDYVSKKTHGKIKELISDLDDQTLMVLVNYIYFKGEDSHCFRVDEKGGGWVHCVLMLTTGKEMINELYVPKFSISTDYSLENILPQLGIREVFSAKADLSRITGNKVLKVSQVVQKAVLDVGETGTEAAAATGVKIVFLCAMLGNMIVLFGRPFLMLDSETNTQITLFLAKITNPK</sequence>
<dbReference type="InterPro" id="IPR000215">
    <property type="entry name" value="Serpin_fam"/>
</dbReference>
<proteinExistence type="inferred from homology"/>
<dbReference type="PANTHER" id="PTHR11461">
    <property type="entry name" value="SERINE PROTEASE INHIBITOR, SERPIN"/>
    <property type="match status" value="1"/>
</dbReference>
<accession>A0ABM2X940</accession>
<dbReference type="GO" id="GO:0004867">
    <property type="term" value="F:serine-type endopeptidase inhibitor activity"/>
    <property type="evidence" value="ECO:0007669"/>
    <property type="project" value="UniProtKB-KW"/>
</dbReference>
<dbReference type="Pfam" id="PF00079">
    <property type="entry name" value="Serpin"/>
    <property type="match status" value="2"/>
</dbReference>
<dbReference type="SUPFAM" id="SSF56574">
    <property type="entry name" value="Serpins"/>
    <property type="match status" value="1"/>
</dbReference>
<evidence type="ECO:0000256" key="2">
    <source>
        <dbReference type="RuleBase" id="RU000411"/>
    </source>
</evidence>
<evidence type="ECO:0000313" key="4">
    <source>
        <dbReference type="Proteomes" id="UP000886700"/>
    </source>
</evidence>
<dbReference type="Gene3D" id="2.10.310.10">
    <property type="entry name" value="Serpins superfamily"/>
    <property type="match status" value="1"/>
</dbReference>
<dbReference type="RefSeq" id="XP_040599339.1">
    <property type="nucleotide sequence ID" value="XM_040743405.1"/>
</dbReference>
<dbReference type="InterPro" id="IPR042178">
    <property type="entry name" value="Serpin_sf_1"/>
</dbReference>
<keyword evidence="4" id="KW-1185">Reference proteome</keyword>
<dbReference type="PANTHER" id="PTHR11461:SF145">
    <property type="entry name" value="ALPHA-1-ANTICHYMOTRYPSIN"/>
    <property type="match status" value="1"/>
</dbReference>
<evidence type="ECO:0000313" key="5">
    <source>
        <dbReference type="RefSeq" id="XP_040599339.1"/>
    </source>
</evidence>
<name>A0ABM2X940_MESAU</name>
<dbReference type="InterPro" id="IPR036186">
    <property type="entry name" value="Serpin_sf"/>
</dbReference>
<evidence type="ECO:0000256" key="1">
    <source>
        <dbReference type="ARBA" id="ARBA00009500"/>
    </source>
</evidence>